<gene>
    <name evidence="3" type="ORF">CXB51_020756</name>
</gene>
<dbReference type="PROSITE" id="PS01031">
    <property type="entry name" value="SHSP"/>
    <property type="match status" value="2"/>
</dbReference>
<dbReference type="PANTHER" id="PTHR34661">
    <property type="entry name" value="INCREASED DNA METHYLATION 3"/>
    <property type="match status" value="1"/>
</dbReference>
<dbReference type="FunFam" id="2.60.40.790:FF:000049">
    <property type="entry name" value="Increased DNA methylation 3"/>
    <property type="match status" value="1"/>
</dbReference>
<dbReference type="OrthoDB" id="1512991at2759"/>
<comment type="caution">
    <text evidence="3">The sequence shown here is derived from an EMBL/GenBank/DDBJ whole genome shotgun (WGS) entry which is preliminary data.</text>
</comment>
<accession>A0A8J6CYM4</accession>
<proteinExistence type="inferred from homology"/>
<organism evidence="3 4">
    <name type="scientific">Gossypium anomalum</name>
    <dbReference type="NCBI Taxonomy" id="47600"/>
    <lineage>
        <taxon>Eukaryota</taxon>
        <taxon>Viridiplantae</taxon>
        <taxon>Streptophyta</taxon>
        <taxon>Embryophyta</taxon>
        <taxon>Tracheophyta</taxon>
        <taxon>Spermatophyta</taxon>
        <taxon>Magnoliopsida</taxon>
        <taxon>eudicotyledons</taxon>
        <taxon>Gunneridae</taxon>
        <taxon>Pentapetalae</taxon>
        <taxon>rosids</taxon>
        <taxon>malvids</taxon>
        <taxon>Malvales</taxon>
        <taxon>Malvaceae</taxon>
        <taxon>Malvoideae</taxon>
        <taxon>Gossypium</taxon>
    </lineage>
</organism>
<feature type="domain" description="SHSP" evidence="2">
    <location>
        <begin position="444"/>
        <end position="556"/>
    </location>
</feature>
<dbReference type="InterPro" id="IPR008978">
    <property type="entry name" value="HSP20-like_chaperone"/>
</dbReference>
<feature type="domain" description="SHSP" evidence="2">
    <location>
        <begin position="152"/>
        <end position="280"/>
    </location>
</feature>
<name>A0A8J6CYM4_9ROSI</name>
<sequence length="556" mass="60390">MKIAHPATKSVFGLPRTENSQTGNNLKKLVFFVRACLYHSNRYTCVKIDGWAGGRRLSGRFACERSERTKGENYEPNRMNPQQPVLDVAPLNCVPYMGPTNADDMFSSPTKENTEAVEAIGPAMIFLPSQSTREELDNIMAATKNGVALTGAAATGSVGPVIGKVDIGELEDSYYFRVALPGVSMDKRDFNCDIEPDGKVVIKGMSTTGEKIVCKNFQIFHVLTQNLCPPGPFTVSFQLPGPVNNQEAKSYLANGMLEAVVKKIYPPLQFDIVSRMICLTKTYLQLCAIFFDPTNPDDMFSSPTEQNTEAVEAISPAMIFPTLQWFLSGFASLSEIGRDTCEGVSSGEGGNDFFENLTTLDLNNEFPRSGRTTGDTYVPDHMGPTNPGDMPINPGDIISSPTEENAEAVEKNSPAMIFLPSQSTREVLNEMIDATNNGVALTGAAATGSMGPLIGKVEIGELKDSYYFRVSLPGVSMDKREFNCVIRADGKVTIQGILTTGEQIVSNESGVFRMLTQNLGPPGPFTVSFRLPGPVNNQEVKSHLACGFLEAIVKKM</sequence>
<evidence type="ECO:0000313" key="3">
    <source>
        <dbReference type="EMBL" id="KAG8487040.1"/>
    </source>
</evidence>
<dbReference type="PANTHER" id="PTHR34661:SF8">
    <property type="entry name" value="ALPHA-CRYSTALLIN DOMAIN-CONTAINING PROTEIN 22.3"/>
    <property type="match status" value="1"/>
</dbReference>
<reference evidence="3 4" key="1">
    <citation type="journal article" date="2021" name="bioRxiv">
        <title>The Gossypium anomalum genome as a resource for cotton improvement and evolutionary analysis of hybrid incompatibility.</title>
        <authorList>
            <person name="Grover C.E."/>
            <person name="Yuan D."/>
            <person name="Arick M.A."/>
            <person name="Miller E.R."/>
            <person name="Hu G."/>
            <person name="Peterson D.G."/>
            <person name="Wendel J.F."/>
            <person name="Udall J.A."/>
        </authorList>
    </citation>
    <scope>NUCLEOTIDE SEQUENCE [LARGE SCALE GENOMIC DNA]</scope>
    <source>
        <strain evidence="3">JFW-Udall</strain>
        <tissue evidence="3">Leaf</tissue>
    </source>
</reference>
<dbReference type="CDD" id="cd06464">
    <property type="entry name" value="ACD_sHsps-like"/>
    <property type="match status" value="2"/>
</dbReference>
<dbReference type="SUPFAM" id="SSF49764">
    <property type="entry name" value="HSP20-like chaperones"/>
    <property type="match status" value="2"/>
</dbReference>
<evidence type="ECO:0000313" key="4">
    <source>
        <dbReference type="Proteomes" id="UP000701853"/>
    </source>
</evidence>
<evidence type="ECO:0000256" key="1">
    <source>
        <dbReference type="PROSITE-ProRule" id="PRU00285"/>
    </source>
</evidence>
<comment type="similarity">
    <text evidence="1">Belongs to the small heat shock protein (HSP20) family.</text>
</comment>
<dbReference type="InterPro" id="IPR039321">
    <property type="entry name" value="IDM2/3-like"/>
</dbReference>
<dbReference type="EMBL" id="JAHUZN010000008">
    <property type="protein sequence ID" value="KAG8487040.1"/>
    <property type="molecule type" value="Genomic_DNA"/>
</dbReference>
<keyword evidence="4" id="KW-1185">Reference proteome</keyword>
<evidence type="ECO:0000259" key="2">
    <source>
        <dbReference type="PROSITE" id="PS01031"/>
    </source>
</evidence>
<dbReference type="Proteomes" id="UP000701853">
    <property type="component" value="Chromosome 8"/>
</dbReference>
<dbReference type="InterPro" id="IPR002068">
    <property type="entry name" value="A-crystallin/Hsp20_dom"/>
</dbReference>
<protein>
    <recommendedName>
        <fullName evidence="2">SHSP domain-containing protein</fullName>
    </recommendedName>
</protein>
<dbReference type="AlphaFoldDB" id="A0A8J6CYM4"/>
<dbReference type="Gene3D" id="2.60.40.790">
    <property type="match status" value="2"/>
</dbReference>
<dbReference type="GO" id="GO:0005634">
    <property type="term" value="C:nucleus"/>
    <property type="evidence" value="ECO:0007669"/>
    <property type="project" value="TreeGrafter"/>
</dbReference>